<proteinExistence type="predicted"/>
<dbReference type="EMBL" id="JABFAA010000002">
    <property type="protein sequence ID" value="MBA0677250.1"/>
    <property type="molecule type" value="Genomic_DNA"/>
</dbReference>
<sequence length="114" mass="11691">MDMKKISCAVIVAAASMSGVLAAGAAPAPSPSPAAAAAAASASASAPGPDSSVAISTMPVIESLVGATLVSFFAYFLHDQVESGRVNHLWIPYLKLTDLNMFSEKFWLSDIAYA</sequence>
<evidence type="ECO:0000313" key="4">
    <source>
        <dbReference type="Proteomes" id="UP000593577"/>
    </source>
</evidence>
<dbReference type="InterPro" id="IPR044702">
    <property type="entry name" value="AGP23/40"/>
</dbReference>
<organism evidence="3 4">
    <name type="scientific">Gossypium aridum</name>
    <name type="common">American cotton</name>
    <name type="synonym">Erioxylum aridum</name>
    <dbReference type="NCBI Taxonomy" id="34290"/>
    <lineage>
        <taxon>Eukaryota</taxon>
        <taxon>Viridiplantae</taxon>
        <taxon>Streptophyta</taxon>
        <taxon>Embryophyta</taxon>
        <taxon>Tracheophyta</taxon>
        <taxon>Spermatophyta</taxon>
        <taxon>Magnoliopsida</taxon>
        <taxon>eudicotyledons</taxon>
        <taxon>Gunneridae</taxon>
        <taxon>Pentapetalae</taxon>
        <taxon>rosids</taxon>
        <taxon>malvids</taxon>
        <taxon>Malvales</taxon>
        <taxon>Malvaceae</taxon>
        <taxon>Malvoideae</taxon>
        <taxon>Gossypium</taxon>
    </lineage>
</organism>
<keyword evidence="4" id="KW-1185">Reference proteome</keyword>
<keyword evidence="2" id="KW-0732">Signal</keyword>
<evidence type="ECO:0000256" key="1">
    <source>
        <dbReference type="SAM" id="Phobius"/>
    </source>
</evidence>
<reference evidence="3 4" key="1">
    <citation type="journal article" date="2019" name="Genome Biol. Evol.">
        <title>Insights into the evolution of the New World diploid cottons (Gossypium, subgenus Houzingenia) based on genome sequencing.</title>
        <authorList>
            <person name="Grover C.E."/>
            <person name="Arick M.A. 2nd"/>
            <person name="Thrash A."/>
            <person name="Conover J.L."/>
            <person name="Sanders W.S."/>
            <person name="Peterson D.G."/>
            <person name="Frelichowski J.E."/>
            <person name="Scheffler J.A."/>
            <person name="Scheffler B.E."/>
            <person name="Wendel J.F."/>
        </authorList>
    </citation>
    <scope>NUCLEOTIDE SEQUENCE [LARGE SCALE GENOMIC DNA]</scope>
    <source>
        <strain evidence="3">185</strain>
        <tissue evidence="3">Leaf</tissue>
    </source>
</reference>
<comment type="caution">
    <text evidence="3">The sequence shown here is derived from an EMBL/GenBank/DDBJ whole genome shotgun (WGS) entry which is preliminary data.</text>
</comment>
<evidence type="ECO:0000313" key="3">
    <source>
        <dbReference type="EMBL" id="MBA0677250.1"/>
    </source>
</evidence>
<keyword evidence="1" id="KW-0812">Transmembrane</keyword>
<feature type="transmembrane region" description="Helical" evidence="1">
    <location>
        <begin position="54"/>
        <end position="77"/>
    </location>
</feature>
<evidence type="ECO:0000256" key="2">
    <source>
        <dbReference type="SAM" id="SignalP"/>
    </source>
</evidence>
<keyword evidence="1" id="KW-0472">Membrane</keyword>
<keyword evidence="1" id="KW-1133">Transmembrane helix</keyword>
<protein>
    <submittedName>
        <fullName evidence="3">Uncharacterized protein</fullName>
    </submittedName>
</protein>
<name>A0A7J8WQT2_GOSAI</name>
<feature type="signal peptide" evidence="2">
    <location>
        <begin position="1"/>
        <end position="22"/>
    </location>
</feature>
<dbReference type="PANTHER" id="PTHR34672">
    <property type="entry name" value="POLLEN-SPECIFIC ARABINOGALACTA PROTEIN BAN102"/>
    <property type="match status" value="1"/>
</dbReference>
<accession>A0A7J8WQT2</accession>
<feature type="chain" id="PRO_5029598714" evidence="2">
    <location>
        <begin position="23"/>
        <end position="114"/>
    </location>
</feature>
<gene>
    <name evidence="3" type="ORF">Goari_018668</name>
</gene>
<dbReference type="PANTHER" id="PTHR34672:SF2">
    <property type="entry name" value="ARABINOGALACTAN PROTEIN 23"/>
    <property type="match status" value="1"/>
</dbReference>
<dbReference type="AlphaFoldDB" id="A0A7J8WQT2"/>
<dbReference type="Proteomes" id="UP000593577">
    <property type="component" value="Unassembled WGS sequence"/>
</dbReference>